<reference evidence="1 2" key="1">
    <citation type="submission" date="2011-08" db="EMBL/GenBank/DDBJ databases">
        <title>The Genome Sequence of Alistipes indistinctus YIT 12060.</title>
        <authorList>
            <consortium name="The Broad Institute Genome Sequencing Platform"/>
            <person name="Earl A."/>
            <person name="Ward D."/>
            <person name="Feldgarden M."/>
            <person name="Gevers D."/>
            <person name="Morotomi M."/>
            <person name="Young S.K."/>
            <person name="Zeng Q."/>
            <person name="Gargeya S."/>
            <person name="Fitzgerald M."/>
            <person name="Haas B."/>
            <person name="Abouelleil A."/>
            <person name="Alvarado L."/>
            <person name="Arachchi H.M."/>
            <person name="Berlin A."/>
            <person name="Brown A."/>
            <person name="Chapman S.B."/>
            <person name="Chen Z."/>
            <person name="Dunbar C."/>
            <person name="Freedman E."/>
            <person name="Gearin G."/>
            <person name="Gellesch M."/>
            <person name="Goldberg J."/>
            <person name="Griggs A."/>
            <person name="Gujja S."/>
            <person name="Heiman D."/>
            <person name="Howarth C."/>
            <person name="Larson L."/>
            <person name="Lui A."/>
            <person name="MacDonald P.J.P."/>
            <person name="Montmayeur A."/>
            <person name="Murphy C."/>
            <person name="Neiman D."/>
            <person name="Pearson M."/>
            <person name="Priest M."/>
            <person name="Roberts A."/>
            <person name="Saif S."/>
            <person name="Shea T."/>
            <person name="Shenoy N."/>
            <person name="Sisk P."/>
            <person name="Stolte C."/>
            <person name="Sykes S."/>
            <person name="Wortman J."/>
            <person name="Nusbaum C."/>
            <person name="Birren B."/>
        </authorList>
    </citation>
    <scope>NUCLEOTIDE SEQUENCE [LARGE SCALE GENOMIC DNA]</scope>
    <source>
        <strain evidence="1 2">YIT 12060</strain>
    </source>
</reference>
<proteinExistence type="predicted"/>
<evidence type="ECO:0000313" key="1">
    <source>
        <dbReference type="EMBL" id="EHB92681.1"/>
    </source>
</evidence>
<dbReference type="PATRIC" id="fig|742725.3.peg.940"/>
<dbReference type="Proteomes" id="UP000006008">
    <property type="component" value="Unassembled WGS sequence"/>
</dbReference>
<keyword evidence="2" id="KW-1185">Reference proteome</keyword>
<dbReference type="AlphaFoldDB" id="G5H742"/>
<dbReference type="RefSeq" id="WP_009133691.1">
    <property type="nucleotide sequence ID" value="NZ_CP102250.1"/>
</dbReference>
<gene>
    <name evidence="1" type="ORF">HMPREF9450_00885</name>
</gene>
<evidence type="ECO:0000313" key="2">
    <source>
        <dbReference type="Proteomes" id="UP000006008"/>
    </source>
</evidence>
<protein>
    <submittedName>
        <fullName evidence="1">Uncharacterized protein</fullName>
    </submittedName>
</protein>
<dbReference type="STRING" id="742725.HMPREF9450_00885"/>
<dbReference type="GeneID" id="92816099"/>
<dbReference type="EMBL" id="ADLD01000009">
    <property type="protein sequence ID" value="EHB92681.1"/>
    <property type="molecule type" value="Genomic_DNA"/>
</dbReference>
<sequence length="65" mass="7515">MKVRIGTFSIDFNEEAIRTAKKEAYIRDTARSLAWTGLDEKTLTQRITEVYETVKPPRKKIQPSS</sequence>
<accession>G5H742</accession>
<name>G5H742_9BACT</name>
<comment type="caution">
    <text evidence="1">The sequence shown here is derived from an EMBL/GenBank/DDBJ whole genome shotgun (WGS) entry which is preliminary data.</text>
</comment>
<organism evidence="1 2">
    <name type="scientific">Alistipes indistinctus YIT 12060</name>
    <dbReference type="NCBI Taxonomy" id="742725"/>
    <lineage>
        <taxon>Bacteria</taxon>
        <taxon>Pseudomonadati</taxon>
        <taxon>Bacteroidota</taxon>
        <taxon>Bacteroidia</taxon>
        <taxon>Bacteroidales</taxon>
        <taxon>Rikenellaceae</taxon>
        <taxon>Alistipes</taxon>
    </lineage>
</organism>
<dbReference type="HOGENOM" id="CLU_2839975_0_0_10"/>